<gene>
    <name evidence="2" type="ORF">AYR66_02405</name>
</gene>
<reference evidence="2 3" key="1">
    <citation type="submission" date="2016-02" db="EMBL/GenBank/DDBJ databases">
        <authorList>
            <person name="Wen L."/>
            <person name="He K."/>
            <person name="Yang H."/>
        </authorList>
    </citation>
    <scope>NUCLEOTIDE SEQUENCE [LARGE SCALE GENOMIC DNA]</scope>
    <source>
        <strain evidence="2 3">TSA40</strain>
    </source>
</reference>
<organism evidence="2 3">
    <name type="scientific">Noviherbaspirillum denitrificans</name>
    <dbReference type="NCBI Taxonomy" id="1968433"/>
    <lineage>
        <taxon>Bacteria</taxon>
        <taxon>Pseudomonadati</taxon>
        <taxon>Pseudomonadota</taxon>
        <taxon>Betaproteobacteria</taxon>
        <taxon>Burkholderiales</taxon>
        <taxon>Oxalobacteraceae</taxon>
        <taxon>Noviherbaspirillum</taxon>
    </lineage>
</organism>
<evidence type="ECO:0000313" key="3">
    <source>
        <dbReference type="Proteomes" id="UP000197535"/>
    </source>
</evidence>
<evidence type="ECO:0000256" key="1">
    <source>
        <dbReference type="SAM" id="Phobius"/>
    </source>
</evidence>
<feature type="transmembrane region" description="Helical" evidence="1">
    <location>
        <begin position="31"/>
        <end position="51"/>
    </location>
</feature>
<dbReference type="OrthoDB" id="8549575at2"/>
<sequence>MNISPTDFLEWTGCVTGVVGSVMLAMRHAKAAWAFVLYLVSSCAWIAFGIMTEAPGLITMQVVFVGTALVGIYNWLILPRRTEKPSPSR</sequence>
<comment type="caution">
    <text evidence="2">The sequence shown here is derived from an EMBL/GenBank/DDBJ whole genome shotgun (WGS) entry which is preliminary data.</text>
</comment>
<evidence type="ECO:0008006" key="4">
    <source>
        <dbReference type="Google" id="ProtNLM"/>
    </source>
</evidence>
<proteinExistence type="predicted"/>
<feature type="transmembrane region" description="Helical" evidence="1">
    <location>
        <begin position="57"/>
        <end position="78"/>
    </location>
</feature>
<dbReference type="AlphaFoldDB" id="A0A254T6E5"/>
<accession>A0A254T6E5</accession>
<protein>
    <recommendedName>
        <fullName evidence="4">Nicotinamide riboside transporter PnuC</fullName>
    </recommendedName>
</protein>
<dbReference type="Proteomes" id="UP000197535">
    <property type="component" value="Unassembled WGS sequence"/>
</dbReference>
<dbReference type="EMBL" id="LSTO01000015">
    <property type="protein sequence ID" value="OWW18249.1"/>
    <property type="molecule type" value="Genomic_DNA"/>
</dbReference>
<evidence type="ECO:0000313" key="2">
    <source>
        <dbReference type="EMBL" id="OWW18249.1"/>
    </source>
</evidence>
<keyword evidence="3" id="KW-1185">Reference proteome</keyword>
<keyword evidence="1" id="KW-1133">Transmembrane helix</keyword>
<keyword evidence="1" id="KW-0812">Transmembrane</keyword>
<keyword evidence="1" id="KW-0472">Membrane</keyword>
<name>A0A254T6E5_9BURK</name>